<evidence type="ECO:0000313" key="1">
    <source>
        <dbReference type="EMBL" id="SVA35824.1"/>
    </source>
</evidence>
<proteinExistence type="predicted"/>
<organism evidence="1">
    <name type="scientific">marine metagenome</name>
    <dbReference type="NCBI Taxonomy" id="408172"/>
    <lineage>
        <taxon>unclassified sequences</taxon>
        <taxon>metagenomes</taxon>
        <taxon>ecological metagenomes</taxon>
    </lineage>
</organism>
<sequence length="34" mass="4081">MRIQHQTSTPRERLFQMYIFLEGVVKVAIANKFQ</sequence>
<dbReference type="EMBL" id="UINC01007953">
    <property type="protein sequence ID" value="SVA35824.1"/>
    <property type="molecule type" value="Genomic_DNA"/>
</dbReference>
<protein>
    <submittedName>
        <fullName evidence="1">Uncharacterized protein</fullName>
    </submittedName>
</protein>
<accession>A0A381V6J8</accession>
<reference evidence="1" key="1">
    <citation type="submission" date="2018-05" db="EMBL/GenBank/DDBJ databases">
        <authorList>
            <person name="Lanie J.A."/>
            <person name="Ng W.-L."/>
            <person name="Kazmierczak K.M."/>
            <person name="Andrzejewski T.M."/>
            <person name="Davidsen T.M."/>
            <person name="Wayne K.J."/>
            <person name="Tettelin H."/>
            <person name="Glass J.I."/>
            <person name="Rusch D."/>
            <person name="Podicherti R."/>
            <person name="Tsui H.-C.T."/>
            <person name="Winkler M.E."/>
        </authorList>
    </citation>
    <scope>NUCLEOTIDE SEQUENCE</scope>
</reference>
<dbReference type="AlphaFoldDB" id="A0A381V6J8"/>
<gene>
    <name evidence="1" type="ORF">METZ01_LOCUS88678</name>
</gene>
<name>A0A381V6J8_9ZZZZ</name>